<comment type="caution">
    <text evidence="3">The sequence shown here is derived from an EMBL/GenBank/DDBJ whole genome shotgun (WGS) entry which is preliminary data.</text>
</comment>
<dbReference type="GO" id="GO:0016857">
    <property type="term" value="F:racemase and epimerase activity, acting on carbohydrates and derivatives"/>
    <property type="evidence" value="ECO:0007669"/>
    <property type="project" value="InterPro"/>
</dbReference>
<organism evidence="3 4">
    <name type="scientific">Candidatus Woesebacteria bacterium GW2011_GWB1_38_5b</name>
    <dbReference type="NCBI Taxonomy" id="1618569"/>
    <lineage>
        <taxon>Bacteria</taxon>
        <taxon>Candidatus Woeseibacteriota</taxon>
    </lineage>
</organism>
<keyword evidence="2" id="KW-0413">Isomerase</keyword>
<protein>
    <submittedName>
        <fullName evidence="3">Ribulose-phosphate 3-epimerase</fullName>
    </submittedName>
</protein>
<dbReference type="Pfam" id="PF00834">
    <property type="entry name" value="Ribul_P_3_epim"/>
    <property type="match status" value="1"/>
</dbReference>
<dbReference type="InterPro" id="IPR011060">
    <property type="entry name" value="RibuloseP-bd_barrel"/>
</dbReference>
<dbReference type="GO" id="GO:0046872">
    <property type="term" value="F:metal ion binding"/>
    <property type="evidence" value="ECO:0007669"/>
    <property type="project" value="UniProtKB-KW"/>
</dbReference>
<sequence length="205" mass="22913">MIIPAILEKSFEEIEKKIEITRQFSKKVHIDFIDGKFAKNTTFFDPSHFKKYSNDLDLEAHLMVDEPVQYLTPLSQAGFKRIIGHVEKMGDQVDFIAKAEVLGAVGLALDLETPISEIEVSYDDLDLILLMSVKAGESGQIFDEGVVSKIKKLRSLYLGEIEMDGGINDKTLSLAKQAGATTFCTTSFIFTDDPWGQFKKLVSLL</sequence>
<accession>A0A0G0KHF3</accession>
<dbReference type="AlphaFoldDB" id="A0A0G0KHF3"/>
<dbReference type="Proteomes" id="UP000034181">
    <property type="component" value="Unassembled WGS sequence"/>
</dbReference>
<reference evidence="3 4" key="1">
    <citation type="journal article" date="2015" name="Nature">
        <title>rRNA introns, odd ribosomes, and small enigmatic genomes across a large radiation of phyla.</title>
        <authorList>
            <person name="Brown C.T."/>
            <person name="Hug L.A."/>
            <person name="Thomas B.C."/>
            <person name="Sharon I."/>
            <person name="Castelle C.J."/>
            <person name="Singh A."/>
            <person name="Wilkins M.J."/>
            <person name="Williams K.H."/>
            <person name="Banfield J.F."/>
        </authorList>
    </citation>
    <scope>NUCLEOTIDE SEQUENCE [LARGE SCALE GENOMIC DNA]</scope>
</reference>
<evidence type="ECO:0000313" key="3">
    <source>
        <dbReference type="EMBL" id="KKQ74970.1"/>
    </source>
</evidence>
<evidence type="ECO:0000313" key="4">
    <source>
        <dbReference type="Proteomes" id="UP000034181"/>
    </source>
</evidence>
<gene>
    <name evidence="3" type="ORF">US96_C0020G0006</name>
</gene>
<evidence type="ECO:0000256" key="1">
    <source>
        <dbReference type="ARBA" id="ARBA00022723"/>
    </source>
</evidence>
<evidence type="ECO:0000256" key="2">
    <source>
        <dbReference type="ARBA" id="ARBA00023235"/>
    </source>
</evidence>
<dbReference type="InterPro" id="IPR013785">
    <property type="entry name" value="Aldolase_TIM"/>
</dbReference>
<dbReference type="SUPFAM" id="SSF51366">
    <property type="entry name" value="Ribulose-phoshate binding barrel"/>
    <property type="match status" value="1"/>
</dbReference>
<proteinExistence type="predicted"/>
<dbReference type="PANTHER" id="PTHR11749">
    <property type="entry name" value="RIBULOSE-5-PHOSPHATE-3-EPIMERASE"/>
    <property type="match status" value="1"/>
</dbReference>
<dbReference type="EMBL" id="LBUZ01000020">
    <property type="protein sequence ID" value="KKQ74970.1"/>
    <property type="molecule type" value="Genomic_DNA"/>
</dbReference>
<dbReference type="GO" id="GO:0005975">
    <property type="term" value="P:carbohydrate metabolic process"/>
    <property type="evidence" value="ECO:0007669"/>
    <property type="project" value="InterPro"/>
</dbReference>
<name>A0A0G0KHF3_9BACT</name>
<dbReference type="Gene3D" id="3.20.20.70">
    <property type="entry name" value="Aldolase class I"/>
    <property type="match status" value="1"/>
</dbReference>
<keyword evidence="1" id="KW-0479">Metal-binding</keyword>
<dbReference type="InterPro" id="IPR000056">
    <property type="entry name" value="Ribul_P_3_epim-like"/>
</dbReference>